<organism evidence="2 3">
    <name type="scientific">Colletotrichum chrysophilum</name>
    <dbReference type="NCBI Taxonomy" id="1836956"/>
    <lineage>
        <taxon>Eukaryota</taxon>
        <taxon>Fungi</taxon>
        <taxon>Dikarya</taxon>
        <taxon>Ascomycota</taxon>
        <taxon>Pezizomycotina</taxon>
        <taxon>Sordariomycetes</taxon>
        <taxon>Hypocreomycetidae</taxon>
        <taxon>Glomerellales</taxon>
        <taxon>Glomerellaceae</taxon>
        <taxon>Colletotrichum</taxon>
        <taxon>Colletotrichum gloeosporioides species complex</taxon>
    </lineage>
</organism>
<protein>
    <submittedName>
        <fullName evidence="2">Uncharacterized protein</fullName>
    </submittedName>
</protein>
<dbReference type="EMBL" id="JAQOWY010000145">
    <property type="protein sequence ID" value="KAK1849402.1"/>
    <property type="molecule type" value="Genomic_DNA"/>
</dbReference>
<reference evidence="2" key="1">
    <citation type="submission" date="2023-01" db="EMBL/GenBank/DDBJ databases">
        <title>Colletotrichum chrysophilum M932 genome sequence.</title>
        <authorList>
            <person name="Baroncelli R."/>
        </authorList>
    </citation>
    <scope>NUCLEOTIDE SEQUENCE</scope>
    <source>
        <strain evidence="2">M932</strain>
    </source>
</reference>
<evidence type="ECO:0000313" key="2">
    <source>
        <dbReference type="EMBL" id="KAK1849402.1"/>
    </source>
</evidence>
<dbReference type="AlphaFoldDB" id="A0AAD9AKI9"/>
<name>A0AAD9AKI9_9PEZI</name>
<gene>
    <name evidence="2" type="ORF">CCHR01_07999</name>
</gene>
<dbReference type="Proteomes" id="UP001243330">
    <property type="component" value="Unassembled WGS sequence"/>
</dbReference>
<proteinExistence type="predicted"/>
<evidence type="ECO:0000313" key="3">
    <source>
        <dbReference type="Proteomes" id="UP001243330"/>
    </source>
</evidence>
<evidence type="ECO:0000256" key="1">
    <source>
        <dbReference type="SAM" id="MobiDB-lite"/>
    </source>
</evidence>
<feature type="compositionally biased region" description="Basic and acidic residues" evidence="1">
    <location>
        <begin position="1"/>
        <end position="17"/>
    </location>
</feature>
<comment type="caution">
    <text evidence="2">The sequence shown here is derived from an EMBL/GenBank/DDBJ whole genome shotgun (WGS) entry which is preliminary data.</text>
</comment>
<keyword evidence="3" id="KW-1185">Reference proteome</keyword>
<sequence length="221" mass="23544">MTAEGEEARRSGVEKGGRTGAGAVKGSCREYGACSRWCMHIDVAGWPCTLAGDGTWADNPGAISIPWFLENVANVAKLHVTCMEGPPVGSCAAGCLPFGKLDFLGGQPLSRGPPQKGMSLVSGSRNTGRCGCNGPASPRDQACLFLAIREEATWGSADLNRNIGTTILILGYFENRTVVRQRVQTPMIGALTLTCVPRPGSWSFEEGLLIVGFYKGPRCYW</sequence>
<feature type="region of interest" description="Disordered" evidence="1">
    <location>
        <begin position="1"/>
        <end position="22"/>
    </location>
</feature>
<accession>A0AAD9AKI9</accession>